<dbReference type="Proteomes" id="UP000050640">
    <property type="component" value="Unplaced"/>
</dbReference>
<dbReference type="WBParaSite" id="EEL_0000732601-mRNA-1">
    <property type="protein sequence ID" value="EEL_0000732601-mRNA-1"/>
    <property type="gene ID" value="EEL_0000732601"/>
</dbReference>
<dbReference type="Gene3D" id="3.40.50.300">
    <property type="entry name" value="P-loop containing nucleotide triphosphate hydrolases"/>
    <property type="match status" value="1"/>
</dbReference>
<dbReference type="InterPro" id="IPR027417">
    <property type="entry name" value="P-loop_NTPase"/>
</dbReference>
<organism evidence="1 2">
    <name type="scientific">Elaeophora elaphi</name>
    <dbReference type="NCBI Taxonomy" id="1147741"/>
    <lineage>
        <taxon>Eukaryota</taxon>
        <taxon>Metazoa</taxon>
        <taxon>Ecdysozoa</taxon>
        <taxon>Nematoda</taxon>
        <taxon>Chromadorea</taxon>
        <taxon>Rhabditida</taxon>
        <taxon>Spirurina</taxon>
        <taxon>Spiruromorpha</taxon>
        <taxon>Filarioidea</taxon>
        <taxon>Onchocercidae</taxon>
        <taxon>Elaeophora</taxon>
    </lineage>
</organism>
<dbReference type="GO" id="GO:0005525">
    <property type="term" value="F:GTP binding"/>
    <property type="evidence" value="ECO:0007669"/>
    <property type="project" value="InterPro"/>
</dbReference>
<dbReference type="AlphaFoldDB" id="A0A0R3RYH0"/>
<dbReference type="Pfam" id="PF00071">
    <property type="entry name" value="Ras"/>
    <property type="match status" value="1"/>
</dbReference>
<protein>
    <submittedName>
        <fullName evidence="2">Rab-like protein 3</fullName>
    </submittedName>
</protein>
<keyword evidence="1" id="KW-1185">Reference proteome</keyword>
<dbReference type="InterPro" id="IPR001806">
    <property type="entry name" value="Small_GTPase"/>
</dbReference>
<evidence type="ECO:0000313" key="1">
    <source>
        <dbReference type="Proteomes" id="UP000050640"/>
    </source>
</evidence>
<dbReference type="SUPFAM" id="SSF52540">
    <property type="entry name" value="P-loop containing nucleoside triphosphate hydrolases"/>
    <property type="match status" value="1"/>
</dbReference>
<reference evidence="2" key="1">
    <citation type="submission" date="2017-02" db="UniProtKB">
        <authorList>
            <consortium name="WormBaseParasite"/>
        </authorList>
    </citation>
    <scope>IDENTIFICATION</scope>
</reference>
<evidence type="ECO:0000313" key="2">
    <source>
        <dbReference type="WBParaSite" id="EEL_0000732601-mRNA-1"/>
    </source>
</evidence>
<name>A0A0R3RYH0_9BILA</name>
<proteinExistence type="predicted"/>
<dbReference type="GO" id="GO:0003924">
    <property type="term" value="F:GTPase activity"/>
    <property type="evidence" value="ECO:0007669"/>
    <property type="project" value="InterPro"/>
</dbReference>
<sequence>MHVRGTLLIESSFLFGRRKGRYLPLAINNSDVSRIEAENPYRVVMLGDYSSGISRLRNELVKLNSFKHGPFSDAQCRTTVMQDGREMQIWLFIDLHNFELFCKQCTESIDCCLACYSITIAQTYRHAVDKWLPEFVNKFPGKPIILCALNGDEMCTCGGGIDETLFQNNFDFCHSHLTQVDVSIFDKHSVKSLYNCIKGTLHISELKQKKKENKMKACILM</sequence>
<accession>A0A0R3RYH0</accession>